<name>A0ACC1QWD7_9HYPO</name>
<dbReference type="Proteomes" id="UP001148737">
    <property type="component" value="Unassembled WGS sequence"/>
</dbReference>
<protein>
    <submittedName>
        <fullName evidence="1">Uncharacterized protein</fullName>
    </submittedName>
</protein>
<reference evidence="1" key="1">
    <citation type="submission" date="2022-07" db="EMBL/GenBank/DDBJ databases">
        <title>Genome Sequence of Lecanicillium saksenae.</title>
        <authorList>
            <person name="Buettner E."/>
        </authorList>
    </citation>
    <scope>NUCLEOTIDE SEQUENCE</scope>
    <source>
        <strain evidence="1">VT-O1</strain>
    </source>
</reference>
<evidence type="ECO:0000313" key="2">
    <source>
        <dbReference type="Proteomes" id="UP001148737"/>
    </source>
</evidence>
<proteinExistence type="predicted"/>
<sequence>MQATMETTDHTNGSIVPLLRVDHLAYSVFEKNQWNWLDKMLGRPNREQAGRLMARVLGGVPQSMPDPRNGSYNLAHIMEFASGQDAVLRQVNLGTSMFPDEKTRNEVSVMRLIADKTTIPVAYVHCVKLTGDPPEKGTEDLDTNDIRPFILMEYLHHDRDMGQALNTAELGVEEPLVLNPRLDPIELKKTCTAWHATLFLNFRRLDKGLFKLWCDDFRPTNILLSGDNVAGVIDLEFSYAAPAEFYHAPPWWLLLQRPEDWKGGWGDWKGKYEVVLATFLEAMTEAEDAATVSGRLNNDQRLSG</sequence>
<evidence type="ECO:0000313" key="1">
    <source>
        <dbReference type="EMBL" id="KAJ3494382.1"/>
    </source>
</evidence>
<organism evidence="1 2">
    <name type="scientific">Lecanicillium saksenae</name>
    <dbReference type="NCBI Taxonomy" id="468837"/>
    <lineage>
        <taxon>Eukaryota</taxon>
        <taxon>Fungi</taxon>
        <taxon>Dikarya</taxon>
        <taxon>Ascomycota</taxon>
        <taxon>Pezizomycotina</taxon>
        <taxon>Sordariomycetes</taxon>
        <taxon>Hypocreomycetidae</taxon>
        <taxon>Hypocreales</taxon>
        <taxon>Cordycipitaceae</taxon>
        <taxon>Lecanicillium</taxon>
    </lineage>
</organism>
<keyword evidence="2" id="KW-1185">Reference proteome</keyword>
<dbReference type="EMBL" id="JANAKD010000384">
    <property type="protein sequence ID" value="KAJ3494382.1"/>
    <property type="molecule type" value="Genomic_DNA"/>
</dbReference>
<comment type="caution">
    <text evidence="1">The sequence shown here is derived from an EMBL/GenBank/DDBJ whole genome shotgun (WGS) entry which is preliminary data.</text>
</comment>
<gene>
    <name evidence="1" type="ORF">NLG97_g4118</name>
</gene>
<accession>A0ACC1QWD7</accession>